<dbReference type="InterPro" id="IPR001005">
    <property type="entry name" value="SANT/Myb"/>
</dbReference>
<proteinExistence type="predicted"/>
<dbReference type="SMART" id="SM00717">
    <property type="entry name" value="SANT"/>
    <property type="match status" value="1"/>
</dbReference>
<dbReference type="SUPFAM" id="SSF46689">
    <property type="entry name" value="Homeodomain-like"/>
    <property type="match status" value="1"/>
</dbReference>
<dbReference type="CDD" id="cd00167">
    <property type="entry name" value="SANT"/>
    <property type="match status" value="1"/>
</dbReference>
<organism evidence="4">
    <name type="scientific">Hexamita inflata</name>
    <dbReference type="NCBI Taxonomy" id="28002"/>
    <lineage>
        <taxon>Eukaryota</taxon>
        <taxon>Metamonada</taxon>
        <taxon>Diplomonadida</taxon>
        <taxon>Hexamitidae</taxon>
        <taxon>Hexamitinae</taxon>
        <taxon>Hexamita</taxon>
    </lineage>
</organism>
<dbReference type="EMBL" id="CAXDID020000066">
    <property type="protein sequence ID" value="CAL6012361.1"/>
    <property type="molecule type" value="Genomic_DNA"/>
</dbReference>
<dbReference type="PROSITE" id="PS51294">
    <property type="entry name" value="HTH_MYB"/>
    <property type="match status" value="1"/>
</dbReference>
<accession>A0AA86Q3M0</accession>
<evidence type="ECO:0000313" key="4">
    <source>
        <dbReference type="EMBL" id="CAI9945557.1"/>
    </source>
</evidence>
<protein>
    <submittedName>
        <fullName evidence="4">Myb-like DNA-binding domain-containing protein</fullName>
    </submittedName>
    <submittedName>
        <fullName evidence="5">Myb-like_DNA-binding domain-containing protein</fullName>
    </submittedName>
</protein>
<dbReference type="EMBL" id="CATOUU010000747">
    <property type="protein sequence ID" value="CAI9945557.1"/>
    <property type="molecule type" value="Genomic_DNA"/>
</dbReference>
<dbReference type="PROSITE" id="PS50090">
    <property type="entry name" value="MYB_LIKE"/>
    <property type="match status" value="1"/>
</dbReference>
<reference evidence="4" key="1">
    <citation type="submission" date="2023-06" db="EMBL/GenBank/DDBJ databases">
        <authorList>
            <person name="Kurt Z."/>
        </authorList>
    </citation>
    <scope>NUCLEOTIDE SEQUENCE</scope>
</reference>
<dbReference type="AlphaFoldDB" id="A0AA86Q3M0"/>
<dbReference type="Gene3D" id="1.10.10.60">
    <property type="entry name" value="Homeodomain-like"/>
    <property type="match status" value="1"/>
</dbReference>
<dbReference type="PROSITE" id="PS51293">
    <property type="entry name" value="SANT"/>
    <property type="match status" value="1"/>
</dbReference>
<evidence type="ECO:0000259" key="3">
    <source>
        <dbReference type="PROSITE" id="PS51294"/>
    </source>
</evidence>
<evidence type="ECO:0000313" key="5">
    <source>
        <dbReference type="EMBL" id="CAL6012361.1"/>
    </source>
</evidence>
<evidence type="ECO:0000259" key="2">
    <source>
        <dbReference type="PROSITE" id="PS51293"/>
    </source>
</evidence>
<comment type="caution">
    <text evidence="4">The sequence shown here is derived from an EMBL/GenBank/DDBJ whole genome shotgun (WGS) entry which is preliminary data.</text>
</comment>
<keyword evidence="4" id="KW-0238">DNA-binding</keyword>
<keyword evidence="6" id="KW-1185">Reference proteome</keyword>
<dbReference type="InterPro" id="IPR009057">
    <property type="entry name" value="Homeodomain-like_sf"/>
</dbReference>
<gene>
    <name evidence="5" type="ORF">HINF_LOCUS23266</name>
    <name evidence="4" type="ORF">HINF_LOCUS33202</name>
</gene>
<dbReference type="Proteomes" id="UP001642409">
    <property type="component" value="Unassembled WGS sequence"/>
</dbReference>
<feature type="domain" description="Myb-like" evidence="1">
    <location>
        <begin position="1"/>
        <end position="51"/>
    </location>
</feature>
<feature type="domain" description="HTH myb-type" evidence="3">
    <location>
        <begin position="1"/>
        <end position="55"/>
    </location>
</feature>
<reference evidence="5 6" key="2">
    <citation type="submission" date="2024-07" db="EMBL/GenBank/DDBJ databases">
        <authorList>
            <person name="Akdeniz Z."/>
        </authorList>
    </citation>
    <scope>NUCLEOTIDE SEQUENCE [LARGE SCALE GENOMIC DNA]</scope>
</reference>
<feature type="domain" description="SANT" evidence="2">
    <location>
        <begin position="1"/>
        <end position="55"/>
    </location>
</feature>
<dbReference type="Pfam" id="PF00249">
    <property type="entry name" value="Myb_DNA-binding"/>
    <property type="match status" value="1"/>
</dbReference>
<sequence length="188" mass="22641">MKTPWSWDEKQLLLQLINQNQVNNRIDWNKISTLIKTRSATQCKLQYRNVLRTENEKVNFEWSDDLIRQLMVCVHFYGQKWKYIQSKYFPFLDTEQLRLKHYQIKTKGQLYENIVNKWVETRQALSQNEHKALKFVYQGLSKLKMQINSAEQNSDATHDEQYLNENIQTNKQTLLHISDKIKQCLDSQ</sequence>
<dbReference type="GO" id="GO:0003677">
    <property type="term" value="F:DNA binding"/>
    <property type="evidence" value="ECO:0007669"/>
    <property type="project" value="UniProtKB-KW"/>
</dbReference>
<evidence type="ECO:0000313" key="6">
    <source>
        <dbReference type="Proteomes" id="UP001642409"/>
    </source>
</evidence>
<dbReference type="InterPro" id="IPR017930">
    <property type="entry name" value="Myb_dom"/>
</dbReference>
<name>A0AA86Q3M0_9EUKA</name>
<dbReference type="InterPro" id="IPR017884">
    <property type="entry name" value="SANT_dom"/>
</dbReference>
<evidence type="ECO:0000259" key="1">
    <source>
        <dbReference type="PROSITE" id="PS50090"/>
    </source>
</evidence>